<keyword evidence="1" id="KW-0175">Coiled coil</keyword>
<name>A0AAV8ULV1_9RHOD</name>
<comment type="caution">
    <text evidence="3">The sequence shown here is derived from an EMBL/GenBank/DDBJ whole genome shotgun (WGS) entry which is preliminary data.</text>
</comment>
<evidence type="ECO:0000256" key="2">
    <source>
        <dbReference type="SAM" id="MobiDB-lite"/>
    </source>
</evidence>
<evidence type="ECO:0000313" key="3">
    <source>
        <dbReference type="EMBL" id="KAJ8902994.1"/>
    </source>
</evidence>
<sequence length="238" mass="27052">MDNPDGWAGDEFERELSRVMNEESRPRRETSVKKHEEFLEEIGIDILKDHGVAGLEDDVEHQHCDQERLEDSVRRAEVSAEVHRNVVYQNRKRVREAEASEIVKTSDANLARARRILCNRDSAAARRMKDAVYRNELCIALKRLEEELDALERRKSGVEEQGKVQEGTFFRGQGIGGTDQLFSEIFSNHGSLESYLHSDLCSTVSHREGDSDFKTPSVARSRQAPPCVRYLALPASIA</sequence>
<feature type="coiled-coil region" evidence="1">
    <location>
        <begin position="134"/>
        <end position="161"/>
    </location>
</feature>
<keyword evidence="4" id="KW-1185">Reference proteome</keyword>
<protein>
    <recommendedName>
        <fullName evidence="5">REM-1 domain-containing protein</fullName>
    </recommendedName>
</protein>
<dbReference type="Proteomes" id="UP001157974">
    <property type="component" value="Unassembled WGS sequence"/>
</dbReference>
<evidence type="ECO:0000256" key="1">
    <source>
        <dbReference type="SAM" id="Coils"/>
    </source>
</evidence>
<gene>
    <name evidence="3" type="ORF">NDN08_006311</name>
</gene>
<evidence type="ECO:0000313" key="4">
    <source>
        <dbReference type="Proteomes" id="UP001157974"/>
    </source>
</evidence>
<feature type="compositionally biased region" description="Basic and acidic residues" evidence="2">
    <location>
        <begin position="14"/>
        <end position="32"/>
    </location>
</feature>
<accession>A0AAV8ULV1</accession>
<proteinExistence type="predicted"/>
<reference evidence="3 4" key="1">
    <citation type="journal article" date="2023" name="Nat. Commun.">
        <title>Origin of minicircular mitochondrial genomes in red algae.</title>
        <authorList>
            <person name="Lee Y."/>
            <person name="Cho C.H."/>
            <person name="Lee Y.M."/>
            <person name="Park S.I."/>
            <person name="Yang J.H."/>
            <person name="West J.A."/>
            <person name="Bhattacharya D."/>
            <person name="Yoon H.S."/>
        </authorList>
    </citation>
    <scope>NUCLEOTIDE SEQUENCE [LARGE SCALE GENOMIC DNA]</scope>
    <source>
        <strain evidence="3 4">CCMP1338</strain>
        <tissue evidence="3">Whole cell</tissue>
    </source>
</reference>
<dbReference type="EMBL" id="JAMWBK010000008">
    <property type="protein sequence ID" value="KAJ8902994.1"/>
    <property type="molecule type" value="Genomic_DNA"/>
</dbReference>
<feature type="region of interest" description="Disordered" evidence="2">
    <location>
        <begin position="1"/>
        <end position="32"/>
    </location>
</feature>
<organism evidence="3 4">
    <name type="scientific">Rhodosorus marinus</name>
    <dbReference type="NCBI Taxonomy" id="101924"/>
    <lineage>
        <taxon>Eukaryota</taxon>
        <taxon>Rhodophyta</taxon>
        <taxon>Stylonematophyceae</taxon>
        <taxon>Stylonematales</taxon>
        <taxon>Stylonemataceae</taxon>
        <taxon>Rhodosorus</taxon>
    </lineage>
</organism>
<dbReference type="AlphaFoldDB" id="A0AAV8ULV1"/>
<evidence type="ECO:0008006" key="5">
    <source>
        <dbReference type="Google" id="ProtNLM"/>
    </source>
</evidence>